<name>K0J4V7_AMPXN</name>
<evidence type="ECO:0000256" key="1">
    <source>
        <dbReference type="SAM" id="Phobius"/>
    </source>
</evidence>
<keyword evidence="1" id="KW-0812">Transmembrane</keyword>
<gene>
    <name evidence="2" type="ordered locus">AXY_17090</name>
</gene>
<feature type="transmembrane region" description="Helical" evidence="1">
    <location>
        <begin position="6"/>
        <end position="25"/>
    </location>
</feature>
<keyword evidence="3" id="KW-1185">Reference proteome</keyword>
<protein>
    <submittedName>
        <fullName evidence="2">Uncharacterized protein</fullName>
    </submittedName>
</protein>
<organism evidence="2 3">
    <name type="scientific">Amphibacillus xylanus (strain ATCC 51415 / DSM 6626 / JCM 7361 / LMG 17667 / NBRC 15112 / Ep01)</name>
    <dbReference type="NCBI Taxonomy" id="698758"/>
    <lineage>
        <taxon>Bacteria</taxon>
        <taxon>Bacillati</taxon>
        <taxon>Bacillota</taxon>
        <taxon>Bacilli</taxon>
        <taxon>Bacillales</taxon>
        <taxon>Bacillaceae</taxon>
        <taxon>Amphibacillus</taxon>
    </lineage>
</organism>
<dbReference type="AlphaFoldDB" id="K0J4V7"/>
<keyword evidence="1" id="KW-0472">Membrane</keyword>
<feature type="transmembrane region" description="Helical" evidence="1">
    <location>
        <begin position="32"/>
        <end position="54"/>
    </location>
</feature>
<dbReference type="STRING" id="698758.AXY_17090"/>
<accession>K0J4V7</accession>
<sequence length="58" mass="6383">MSYLAILAAGVFFLIGAIISLFMFFKGFGKSYLVLTIVMLILVYFIFDLSGSAFNSLS</sequence>
<keyword evidence="1" id="KW-1133">Transmembrane helix</keyword>
<evidence type="ECO:0000313" key="2">
    <source>
        <dbReference type="EMBL" id="BAM47841.1"/>
    </source>
</evidence>
<dbReference type="Proteomes" id="UP000006294">
    <property type="component" value="Chromosome"/>
</dbReference>
<proteinExistence type="predicted"/>
<dbReference type="EMBL" id="AP012050">
    <property type="protein sequence ID" value="BAM47841.1"/>
    <property type="molecule type" value="Genomic_DNA"/>
</dbReference>
<dbReference type="KEGG" id="axl:AXY_17090"/>
<evidence type="ECO:0000313" key="3">
    <source>
        <dbReference type="Proteomes" id="UP000006294"/>
    </source>
</evidence>
<dbReference type="HOGENOM" id="CLU_2969137_0_0_9"/>
<reference evidence="2 3" key="1">
    <citation type="submission" date="2011-01" db="EMBL/GenBank/DDBJ databases">
        <title>Whole genome sequence of Amphibacillus xylinus NBRC 15112.</title>
        <authorList>
            <person name="Nakazawa H."/>
            <person name="Katano Y."/>
            <person name="Nakamura S."/>
            <person name="Sasagawa M."/>
            <person name="Fukada J."/>
            <person name="Arai T."/>
            <person name="Sasakura N."/>
            <person name="Mochizuki D."/>
            <person name="Hosoyama A."/>
            <person name="Harada K."/>
            <person name="Horikawa H."/>
            <person name="Kato Y."/>
            <person name="Harada T."/>
            <person name="Sasaki K."/>
            <person name="Sekiguchi M."/>
            <person name="Hodoyama M."/>
            <person name="Nishiko R."/>
            <person name="Narita H."/>
            <person name="Hanamaki A."/>
            <person name="Hata C."/>
            <person name="Konno Y."/>
            <person name="Niimura Y."/>
            <person name="Yamazaki S."/>
            <person name="Fujita N."/>
        </authorList>
    </citation>
    <scope>NUCLEOTIDE SEQUENCE [LARGE SCALE GENOMIC DNA]</scope>
    <source>
        <strain evidence="3">ATCC 51415 / DSM 6626 / JCM 7361 / LMG 17667 / NBRC 15112 / Ep01</strain>
    </source>
</reference>